<dbReference type="AlphaFoldDB" id="A0A975U3X2"/>
<sequence>MRRGDGLRRQRRHHQRERQCGAGSIAGARRVPEPSDALDPYVQWRHRAWRRLCARSRHERHRRREPGDPVLGSDDLHLRDAGADRRARDPLPLRREPVRERPTAGGGPHHRRRHDLRADAEQQRQPNRAWGVHLGRARVGDPGDAVQSRHLPLRQSVRDRYITELRLTTPFVANDTTRDNSNYAFLRLAATAIPEPATFGLLGAGLIGLGFAARRRRAL</sequence>
<evidence type="ECO:0000313" key="4">
    <source>
        <dbReference type="Proteomes" id="UP000694001"/>
    </source>
</evidence>
<dbReference type="Proteomes" id="UP000694001">
    <property type="component" value="Chromosome"/>
</dbReference>
<dbReference type="EMBL" id="CP076448">
    <property type="protein sequence ID" value="QXM25996.1"/>
    <property type="molecule type" value="Genomic_DNA"/>
</dbReference>
<dbReference type="InterPro" id="IPR013424">
    <property type="entry name" value="Ice-binding_C"/>
</dbReference>
<name>A0A975U3X2_9PROT</name>
<dbReference type="KEGG" id="elio:KO353_07345"/>
<keyword evidence="4" id="KW-1185">Reference proteome</keyword>
<dbReference type="Pfam" id="PF07589">
    <property type="entry name" value="PEP-CTERM"/>
    <property type="match status" value="1"/>
</dbReference>
<feature type="region of interest" description="Disordered" evidence="1">
    <location>
        <begin position="56"/>
        <end position="126"/>
    </location>
</feature>
<proteinExistence type="predicted"/>
<evidence type="ECO:0000259" key="2">
    <source>
        <dbReference type="Pfam" id="PF07589"/>
    </source>
</evidence>
<accession>A0A975U3X2</accession>
<feature type="domain" description="Ice-binding protein C-terminal" evidence="2">
    <location>
        <begin position="192"/>
        <end position="216"/>
    </location>
</feature>
<organism evidence="3 4">
    <name type="scientific">Elioraea tepida</name>
    <dbReference type="NCBI Taxonomy" id="2843330"/>
    <lineage>
        <taxon>Bacteria</taxon>
        <taxon>Pseudomonadati</taxon>
        <taxon>Pseudomonadota</taxon>
        <taxon>Alphaproteobacteria</taxon>
        <taxon>Acetobacterales</taxon>
        <taxon>Elioraeaceae</taxon>
        <taxon>Elioraea</taxon>
    </lineage>
</organism>
<feature type="compositionally biased region" description="Basic and acidic residues" evidence="1">
    <location>
        <begin position="74"/>
        <end position="102"/>
    </location>
</feature>
<reference evidence="3" key="1">
    <citation type="submission" date="2021-06" db="EMBL/GenBank/DDBJ databases">
        <title>Elioraea tepida, sp. nov., a moderately thermophilic aerobic anoxygenic phototrophic bacterium isolated from an alkaline siliceous hot spring mat community in Yellowstone National Park, WY, USA.</title>
        <authorList>
            <person name="Saini M.K."/>
            <person name="Yoshida S."/>
            <person name="Sebastian A."/>
            <person name="Hirose S."/>
            <person name="Hara E."/>
            <person name="Tamaki H."/>
            <person name="Soulier N.T."/>
            <person name="Albert I."/>
            <person name="Hanada S."/>
            <person name="Bryant D.A."/>
            <person name="Tank M."/>
        </authorList>
    </citation>
    <scope>NUCLEOTIDE SEQUENCE</scope>
    <source>
        <strain evidence="3">MS-P2</strain>
    </source>
</reference>
<protein>
    <submittedName>
        <fullName evidence="3">PEP-CTERM sorting domain-containing protein</fullName>
    </submittedName>
</protein>
<feature type="region of interest" description="Disordered" evidence="1">
    <location>
        <begin position="1"/>
        <end position="36"/>
    </location>
</feature>
<gene>
    <name evidence="3" type="ORF">KO353_07345</name>
</gene>
<evidence type="ECO:0000256" key="1">
    <source>
        <dbReference type="SAM" id="MobiDB-lite"/>
    </source>
</evidence>
<dbReference type="NCBIfam" id="TIGR02595">
    <property type="entry name" value="PEP_CTERM"/>
    <property type="match status" value="1"/>
</dbReference>
<evidence type="ECO:0000313" key="3">
    <source>
        <dbReference type="EMBL" id="QXM25996.1"/>
    </source>
</evidence>